<evidence type="ECO:0000313" key="1">
    <source>
        <dbReference type="EMBL" id="EHG16214.1"/>
    </source>
</evidence>
<protein>
    <submittedName>
        <fullName evidence="1">Uncharacterized protein</fullName>
    </submittedName>
</protein>
<sequence>MQKGIFYMAKEHLLLFSYESFLQKTDAKWRSFQSHFLSNLYYYGVQSLVCSPMNDKRMCLIYPIRMSLPTFVRCAFPLHY</sequence>
<name>G6AGF5_9BACT</name>
<proteinExistence type="predicted"/>
<dbReference type="HOGENOM" id="CLU_2586789_0_0_10"/>
<dbReference type="AlphaFoldDB" id="G6AGF5"/>
<dbReference type="Proteomes" id="UP000004597">
    <property type="component" value="Unassembled WGS sequence"/>
</dbReference>
<reference evidence="1 2" key="1">
    <citation type="submission" date="2011-10" db="EMBL/GenBank/DDBJ databases">
        <title>The Genome Sequence of Prevotella histicola F0411.</title>
        <authorList>
            <consortium name="The Broad Institute Genome Sequencing Platform"/>
            <person name="Earl A."/>
            <person name="Ward D."/>
            <person name="Feldgarden M."/>
            <person name="Gevers D."/>
            <person name="Izard J."/>
            <person name="Ganesan A."/>
            <person name="Blanton J.M."/>
            <person name="Baranova O.V."/>
            <person name="Tanner A.C."/>
            <person name="Mathney J.M.J."/>
            <person name="Dewhirst F.E."/>
            <person name="Young S.K."/>
            <person name="Zeng Q."/>
            <person name="Gargeya S."/>
            <person name="Fitzgerald M."/>
            <person name="Haas B."/>
            <person name="Abouelleil A."/>
            <person name="Alvarado L."/>
            <person name="Arachchi H.M."/>
            <person name="Berlin A."/>
            <person name="Brown A."/>
            <person name="Chapman S.B."/>
            <person name="Chen Z."/>
            <person name="Dunbar C."/>
            <person name="Freedman E."/>
            <person name="Gearin G."/>
            <person name="Gellesch M."/>
            <person name="Goldberg J."/>
            <person name="Griggs A."/>
            <person name="Gujja S."/>
            <person name="Heiman D."/>
            <person name="Howarth C."/>
            <person name="Larson L."/>
            <person name="Lui A."/>
            <person name="MacDonald P.J.P."/>
            <person name="Montmayeur A."/>
            <person name="Murphy C."/>
            <person name="Neiman D."/>
            <person name="Pearson M."/>
            <person name="Priest M."/>
            <person name="Roberts A."/>
            <person name="Saif S."/>
            <person name="Shea T."/>
            <person name="Shenoy N."/>
            <person name="Sisk P."/>
            <person name="Stolte C."/>
            <person name="Sykes S."/>
            <person name="Wortman J."/>
            <person name="Nusbaum C."/>
            <person name="Birren B."/>
        </authorList>
    </citation>
    <scope>NUCLEOTIDE SEQUENCE [LARGE SCALE GENOMIC DNA]</scope>
    <source>
        <strain evidence="1 2">F0411</strain>
    </source>
</reference>
<accession>G6AGF5</accession>
<dbReference type="EMBL" id="AFXP01000010">
    <property type="protein sequence ID" value="EHG16214.1"/>
    <property type="molecule type" value="Genomic_DNA"/>
</dbReference>
<keyword evidence="2" id="KW-1185">Reference proteome</keyword>
<evidence type="ECO:0000313" key="2">
    <source>
        <dbReference type="Proteomes" id="UP000004597"/>
    </source>
</evidence>
<comment type="caution">
    <text evidence="1">The sequence shown here is derived from an EMBL/GenBank/DDBJ whole genome shotgun (WGS) entry which is preliminary data.</text>
</comment>
<gene>
    <name evidence="1" type="ORF">HMPREF9138_01376</name>
</gene>
<organism evidence="1 2">
    <name type="scientific">Prevotella histicola F0411</name>
    <dbReference type="NCBI Taxonomy" id="857291"/>
    <lineage>
        <taxon>Bacteria</taxon>
        <taxon>Pseudomonadati</taxon>
        <taxon>Bacteroidota</taxon>
        <taxon>Bacteroidia</taxon>
        <taxon>Bacteroidales</taxon>
        <taxon>Prevotellaceae</taxon>
        <taxon>Prevotella</taxon>
    </lineage>
</organism>